<reference evidence="2" key="1">
    <citation type="journal article" date="2020" name="Nature">
        <title>Giant virus diversity and host interactions through global metagenomics.</title>
        <authorList>
            <person name="Schulz F."/>
            <person name="Roux S."/>
            <person name="Paez-Espino D."/>
            <person name="Jungbluth S."/>
            <person name="Walsh D.A."/>
            <person name="Denef V.J."/>
            <person name="McMahon K.D."/>
            <person name="Konstantinidis K.T."/>
            <person name="Eloe-Fadrosh E.A."/>
            <person name="Kyrpides N.C."/>
            <person name="Woyke T."/>
        </authorList>
    </citation>
    <scope>NUCLEOTIDE SEQUENCE</scope>
    <source>
        <strain evidence="2">GVMAG-M-3300023179-91</strain>
    </source>
</reference>
<organism evidence="2">
    <name type="scientific">viral metagenome</name>
    <dbReference type="NCBI Taxonomy" id="1070528"/>
    <lineage>
        <taxon>unclassified sequences</taxon>
        <taxon>metagenomes</taxon>
        <taxon>organismal metagenomes</taxon>
    </lineage>
</organism>
<dbReference type="SUPFAM" id="SSF49899">
    <property type="entry name" value="Concanavalin A-like lectins/glucanases"/>
    <property type="match status" value="1"/>
</dbReference>
<evidence type="ECO:0000256" key="1">
    <source>
        <dbReference type="SAM" id="Phobius"/>
    </source>
</evidence>
<protein>
    <submittedName>
        <fullName evidence="2">Uncharacterized protein</fullName>
    </submittedName>
</protein>
<dbReference type="Gene3D" id="2.60.120.200">
    <property type="match status" value="1"/>
</dbReference>
<evidence type="ECO:0000313" key="2">
    <source>
        <dbReference type="EMBL" id="QHT78070.1"/>
    </source>
</evidence>
<name>A0A6C0HCG1_9ZZZZ</name>
<dbReference type="EMBL" id="MN739929">
    <property type="protein sequence ID" value="QHT78070.1"/>
    <property type="molecule type" value="Genomic_DNA"/>
</dbReference>
<accession>A0A6C0HCG1</accession>
<proteinExistence type="predicted"/>
<keyword evidence="1" id="KW-0472">Membrane</keyword>
<keyword evidence="1" id="KW-0812">Transmembrane</keyword>
<feature type="transmembrane region" description="Helical" evidence="1">
    <location>
        <begin position="6"/>
        <end position="24"/>
    </location>
</feature>
<keyword evidence="1" id="KW-1133">Transmembrane helix</keyword>
<sequence length="283" mass="30506">MKITTILLIIVIIVLLYVVIRYITKDVNTLSGLTSGTSMTTVASTSLAKSTSGNNSSNFAYSIWFYVNDWNYRYGEPKIIFARSASPTPSSNPTTPGFVGGCNGTQYGCCPYPDNATTRKDKQGTNCSGFCPGVILGAISNNLDIQLTVYPGLDSVADETGSESAVVHNCAVPNVPIQKWVNLLISVYGRTLDVYLDGKLVKTCVLPGIAQINNNANVYVTPNGGFSGWTAKFQYYPNSIDPQTAWNIYQQGYGASMLSNIFGKYQVKVSLVENGADTSSLTI</sequence>
<dbReference type="InterPro" id="IPR013320">
    <property type="entry name" value="ConA-like_dom_sf"/>
</dbReference>
<dbReference type="AlphaFoldDB" id="A0A6C0HCG1"/>